<sequence length="83" mass="8913">MIVWRTRRLASAEQLAMGAKPRQSQGVGVGLAVDQQQVGLDVAFAVARPIAGKIVVAVSHIQGLIGRQRDQNRLEVIIRAADS</sequence>
<name>A0A0D4CBV6_9GAMM</name>
<keyword evidence="1" id="KW-0614">Plasmid</keyword>
<dbReference type="AlphaFoldDB" id="A0A0D4CBV6"/>
<protein>
    <submittedName>
        <fullName evidence="1">Putative invertase/recombinase</fullName>
    </submittedName>
</protein>
<organism evidence="1">
    <name type="scientific">Aeromonas sp. C3</name>
    <dbReference type="NCBI Taxonomy" id="1622273"/>
    <lineage>
        <taxon>Bacteria</taxon>
        <taxon>Pseudomonadati</taxon>
        <taxon>Pseudomonadota</taxon>
        <taxon>Gammaproteobacteria</taxon>
        <taxon>Aeromonadales</taxon>
        <taxon>Aeromonadaceae</taxon>
        <taxon>Aeromonas</taxon>
    </lineage>
</organism>
<proteinExistence type="predicted"/>
<dbReference type="EMBL" id="KM204147">
    <property type="protein sequence ID" value="AJT46547.1"/>
    <property type="molecule type" value="Genomic_DNA"/>
</dbReference>
<accession>A0A0D4CBV6</accession>
<geneLocation type="plasmid" evidence="1">
    <name>pAC3</name>
</geneLocation>
<reference evidence="1" key="1">
    <citation type="submission" date="2014-07" db="EMBL/GenBank/DDBJ databases">
        <title>Multiple resistance mechanisms of high-level fluoroquinolone-resistant Aeromonas sp. strain C3 isolated from a waste water treatment plant.</title>
        <authorList>
            <person name="Thawng C.N."/>
            <person name="Kim D.-W."/>
            <person name="Cho Y.-J."/>
            <person name="Hur H.-G."/>
            <person name="Cha C.-J."/>
        </authorList>
    </citation>
    <scope>NUCLEOTIDE SEQUENCE</scope>
    <source>
        <strain evidence="1">C3</strain>
        <plasmid evidence="1">pAC3</plasmid>
    </source>
</reference>
<evidence type="ECO:0000313" key="1">
    <source>
        <dbReference type="EMBL" id="AJT46547.1"/>
    </source>
</evidence>